<protein>
    <submittedName>
        <fullName evidence="1">Uncharacterized protein</fullName>
    </submittedName>
</protein>
<comment type="caution">
    <text evidence="1">The sequence shown here is derived from an EMBL/GenBank/DDBJ whole genome shotgun (WGS) entry which is preliminary data.</text>
</comment>
<name>A0A645ITD5_9ZZZZ</name>
<accession>A0A645ITD5</accession>
<evidence type="ECO:0000313" key="1">
    <source>
        <dbReference type="EMBL" id="MPN50413.1"/>
    </source>
</evidence>
<proteinExistence type="predicted"/>
<gene>
    <name evidence="1" type="ORF">SDC9_198039</name>
</gene>
<organism evidence="1">
    <name type="scientific">bioreactor metagenome</name>
    <dbReference type="NCBI Taxonomy" id="1076179"/>
    <lineage>
        <taxon>unclassified sequences</taxon>
        <taxon>metagenomes</taxon>
        <taxon>ecological metagenomes</taxon>
    </lineage>
</organism>
<dbReference type="EMBL" id="VSSQ01114581">
    <property type="protein sequence ID" value="MPN50413.1"/>
    <property type="molecule type" value="Genomic_DNA"/>
</dbReference>
<sequence length="90" mass="10158">MLAIGQAVGLRRMAFDLHHGAGVDHPGIDDEGFRVDHGHHRIQMHKSALRRQMHRHHPLKAQVHIEDLPRQILHGMDAGALGAADRHHLF</sequence>
<dbReference type="AlphaFoldDB" id="A0A645ITD5"/>
<reference evidence="1" key="1">
    <citation type="submission" date="2019-08" db="EMBL/GenBank/DDBJ databases">
        <authorList>
            <person name="Kucharzyk K."/>
            <person name="Murdoch R.W."/>
            <person name="Higgins S."/>
            <person name="Loffler F."/>
        </authorList>
    </citation>
    <scope>NUCLEOTIDE SEQUENCE</scope>
</reference>